<feature type="domain" description="Trimeric autotransporter adhesin YadA-like head" evidence="3">
    <location>
        <begin position="312"/>
        <end position="335"/>
    </location>
</feature>
<evidence type="ECO:0000313" key="5">
    <source>
        <dbReference type="EMBL" id="CBH97877.1"/>
    </source>
</evidence>
<dbReference type="Gene3D" id="3.30.1300.30">
    <property type="entry name" value="GSPII I/J protein-like"/>
    <property type="match status" value="1"/>
</dbReference>
<feature type="domain" description="Trimeric autotransporter adhesin YadA-like head" evidence="3">
    <location>
        <begin position="149"/>
        <end position="173"/>
    </location>
</feature>
<dbReference type="EMBL" id="CABM01000048">
    <property type="protein sequence ID" value="CBH97877.1"/>
    <property type="molecule type" value="Genomic_DNA"/>
</dbReference>
<organism evidence="5">
    <name type="scientific">mine drainage metagenome</name>
    <dbReference type="NCBI Taxonomy" id="410659"/>
    <lineage>
        <taxon>unclassified sequences</taxon>
        <taxon>metagenomes</taxon>
        <taxon>ecological metagenomes</taxon>
    </lineage>
</organism>
<accession>E6PSH0</accession>
<dbReference type="Gene3D" id="2.150.10.10">
    <property type="entry name" value="Serralysin-like metalloprotease, C-terminal"/>
    <property type="match status" value="2"/>
</dbReference>
<dbReference type="GO" id="GO:0019867">
    <property type="term" value="C:outer membrane"/>
    <property type="evidence" value="ECO:0007669"/>
    <property type="project" value="InterPro"/>
</dbReference>
<dbReference type="Pfam" id="PF05662">
    <property type="entry name" value="YadA_stalk"/>
    <property type="match status" value="2"/>
</dbReference>
<feature type="domain" description="Trimeric autotransporter adhesin YadA-like head" evidence="3">
    <location>
        <begin position="65"/>
        <end position="85"/>
    </location>
</feature>
<dbReference type="GO" id="GO:0015031">
    <property type="term" value="P:protein transport"/>
    <property type="evidence" value="ECO:0007669"/>
    <property type="project" value="UniProtKB-KW"/>
</dbReference>
<feature type="domain" description="Trimeric autotransporter adhesin YadA-like head" evidence="3">
    <location>
        <begin position="337"/>
        <end position="363"/>
    </location>
</feature>
<keyword evidence="1" id="KW-0813">Transport</keyword>
<evidence type="ECO:0000259" key="3">
    <source>
        <dbReference type="Pfam" id="PF05658"/>
    </source>
</evidence>
<reference evidence="5" key="1">
    <citation type="submission" date="2009-10" db="EMBL/GenBank/DDBJ databases">
        <title>Diversity of trophic interactions inside an arsenic-rich microbial ecosystem.</title>
        <authorList>
            <person name="Bertin P.N."/>
            <person name="Heinrich-Salmeron A."/>
            <person name="Pelletier E."/>
            <person name="Goulhen-Chollet F."/>
            <person name="Arsene-Ploetze F."/>
            <person name="Gallien S."/>
            <person name="Calteau A."/>
            <person name="Vallenet D."/>
            <person name="Casiot C."/>
            <person name="Chane-Woon-Ming B."/>
            <person name="Giloteaux L."/>
            <person name="Barakat M."/>
            <person name="Bonnefoy V."/>
            <person name="Bruneel O."/>
            <person name="Chandler M."/>
            <person name="Cleiss J."/>
            <person name="Duran R."/>
            <person name="Elbaz-Poulichet F."/>
            <person name="Fonknechten N."/>
            <person name="Lauga B."/>
            <person name="Mornico D."/>
            <person name="Ortet P."/>
            <person name="Schaeffer C."/>
            <person name="Siguier P."/>
            <person name="Alexander Thil Smith A."/>
            <person name="Van Dorsselaer A."/>
            <person name="Weissenbach J."/>
            <person name="Medigue C."/>
            <person name="Le Paslier D."/>
        </authorList>
    </citation>
    <scope>NUCLEOTIDE SEQUENCE</scope>
</reference>
<dbReference type="InterPro" id="IPR008635">
    <property type="entry name" value="Coiled_stalk_dom"/>
</dbReference>
<evidence type="ECO:0008006" key="6">
    <source>
        <dbReference type="Google" id="ProtNLM"/>
    </source>
</evidence>
<evidence type="ECO:0000256" key="2">
    <source>
        <dbReference type="ARBA" id="ARBA00022927"/>
    </source>
</evidence>
<dbReference type="InterPro" id="IPR011049">
    <property type="entry name" value="Serralysin-like_metalloprot_C"/>
</dbReference>
<evidence type="ECO:0000259" key="4">
    <source>
        <dbReference type="Pfam" id="PF05662"/>
    </source>
</evidence>
<gene>
    <name evidence="5" type="ORF">CARN2_3353</name>
</gene>
<evidence type="ECO:0000256" key="1">
    <source>
        <dbReference type="ARBA" id="ARBA00022448"/>
    </source>
</evidence>
<dbReference type="InterPro" id="IPR008640">
    <property type="entry name" value="Adhesin_Head_dom"/>
</dbReference>
<sequence>MQTKQRIFTLAPLTLALALALASPLAHANTAGGTVSGSGNVTTQDSSGNLASGNGALAAIQTNNTAIGQQAQANEGAATAVGAGSLANQSSTALGAAAQGQGVGSVAVGAGAQGLQGSSVAVGQNATASVAGVAIGAGASVPIAPGGAGTAGVALGYQSTSTGIDSVALGAGSTDLGLAGVVSVGTTSQQRRIINLAAGQAPTDAVNLGQLDAAALAGYNYTNTATAGAVSSANSYTNSQITALQNIINSATASGLCKYNGQGGIVCGTNTTAAAGAVAQGNNASANYAGSLAIGQGATITSPTNPADPNTTGAIAIGNGAQANADPATAIGFQADAAGANSVALGYQAQAYGTNSVALGAGSVANRPNSVSVGSGAQQRQITNVAPGTSPTDAVNLGQLQQATAGLLSQANTYAAQGIAMAAALDIAPLYGADGYSLSAGVGSYGGQNAVGIAFSRRTAYHQHPVAWTVGLNFNGGSGAAVGKVGASIGW</sequence>
<keyword evidence="2" id="KW-0653">Protein transport</keyword>
<proteinExistence type="predicted"/>
<dbReference type="SUPFAM" id="SSF101967">
    <property type="entry name" value="Adhesin YadA, collagen-binding domain"/>
    <property type="match status" value="2"/>
</dbReference>
<comment type="caution">
    <text evidence="5">The sequence shown here is derived from an EMBL/GenBank/DDBJ whole genome shotgun (WGS) entry which is preliminary data.</text>
</comment>
<dbReference type="InterPro" id="IPR045584">
    <property type="entry name" value="Pilin-like"/>
</dbReference>
<feature type="domain" description="Trimeric autotransporter adhesin YadA-like stalk" evidence="4">
    <location>
        <begin position="381"/>
        <end position="418"/>
    </location>
</feature>
<dbReference type="SUPFAM" id="SSF54523">
    <property type="entry name" value="Pili subunits"/>
    <property type="match status" value="1"/>
</dbReference>
<dbReference type="AlphaFoldDB" id="E6PSH0"/>
<feature type="domain" description="Trimeric autotransporter adhesin YadA-like stalk" evidence="4">
    <location>
        <begin position="192"/>
        <end position="231"/>
    </location>
</feature>
<name>E6PSH0_9ZZZZ</name>
<dbReference type="Pfam" id="PF05658">
    <property type="entry name" value="YadA_head"/>
    <property type="match status" value="4"/>
</dbReference>
<protein>
    <recommendedName>
        <fullName evidence="6">Adhesin YadA</fullName>
    </recommendedName>
</protein>